<evidence type="ECO:0000313" key="2">
    <source>
        <dbReference type="Ensembl" id="ENSPCLP00000005311.1"/>
    </source>
</evidence>
<accession>A0A669PUJ5</accession>
<reference evidence="2" key="2">
    <citation type="submission" date="2025-09" db="UniProtKB">
        <authorList>
            <consortium name="Ensembl"/>
        </authorList>
    </citation>
    <scope>IDENTIFICATION</scope>
</reference>
<dbReference type="AlphaFoldDB" id="A0A669PUJ5"/>
<dbReference type="Proteomes" id="UP000472261">
    <property type="component" value="Unplaced"/>
</dbReference>
<dbReference type="Ensembl" id="ENSPCLT00000007412.1">
    <property type="protein sequence ID" value="ENSPCLP00000005311.1"/>
    <property type="gene ID" value="ENSPCLG00000004531.1"/>
</dbReference>
<name>A0A669PUJ5_PHACC</name>
<keyword evidence="3" id="KW-1185">Reference proteome</keyword>
<feature type="region of interest" description="Disordered" evidence="1">
    <location>
        <begin position="56"/>
        <end position="75"/>
    </location>
</feature>
<feature type="compositionally biased region" description="Polar residues" evidence="1">
    <location>
        <begin position="60"/>
        <end position="75"/>
    </location>
</feature>
<organism evidence="2 3">
    <name type="scientific">Phasianus colchicus</name>
    <name type="common">Common pheasant</name>
    <dbReference type="NCBI Taxonomy" id="9054"/>
    <lineage>
        <taxon>Eukaryota</taxon>
        <taxon>Metazoa</taxon>
        <taxon>Chordata</taxon>
        <taxon>Craniata</taxon>
        <taxon>Vertebrata</taxon>
        <taxon>Euteleostomi</taxon>
        <taxon>Archelosauria</taxon>
        <taxon>Archosauria</taxon>
        <taxon>Dinosauria</taxon>
        <taxon>Saurischia</taxon>
        <taxon>Theropoda</taxon>
        <taxon>Coelurosauria</taxon>
        <taxon>Aves</taxon>
        <taxon>Neognathae</taxon>
        <taxon>Galloanserae</taxon>
        <taxon>Galliformes</taxon>
        <taxon>Phasianidae</taxon>
        <taxon>Phasianinae</taxon>
        <taxon>Phasianus</taxon>
    </lineage>
</organism>
<reference evidence="2" key="1">
    <citation type="submission" date="2025-08" db="UniProtKB">
        <authorList>
            <consortium name="Ensembl"/>
        </authorList>
    </citation>
    <scope>IDENTIFICATION</scope>
</reference>
<evidence type="ECO:0000256" key="1">
    <source>
        <dbReference type="SAM" id="MobiDB-lite"/>
    </source>
</evidence>
<sequence>MTAWLQGSFWSSQGQKGQVCVEELVYNAGGHHSRPFCSTSRRNTSFANPTGVQVLHRDSPGQSQAFSPSLETENI</sequence>
<proteinExistence type="predicted"/>
<evidence type="ECO:0000313" key="3">
    <source>
        <dbReference type="Proteomes" id="UP000472261"/>
    </source>
</evidence>
<protein>
    <submittedName>
        <fullName evidence="2">Uncharacterized protein</fullName>
    </submittedName>
</protein>